<feature type="region of interest" description="Disordered" evidence="1">
    <location>
        <begin position="318"/>
        <end position="347"/>
    </location>
</feature>
<evidence type="ECO:0000313" key="4">
    <source>
        <dbReference type="EMBL" id="NHC34388.1"/>
    </source>
</evidence>
<dbReference type="GO" id="GO:0005980">
    <property type="term" value="P:glycogen catabolic process"/>
    <property type="evidence" value="ECO:0007669"/>
    <property type="project" value="InterPro"/>
</dbReference>
<dbReference type="OrthoDB" id="9761875at2"/>
<sequence length="732" mass="82414">MGNLDTREWLLTNGLGSFACGTVADARTRIYHGWLIAALTPPSQRTLLLSHLDASLEVAAQVFALSTNFWGGGTVEPTGYELLQSFEIEPVPTWVWGADNWQLSRQLIMPDEGAGSREQQPVTNYQSFNHRILIQYQYQGQKAAILRLRPAIADRNFHDSQREDEDLQFSQLVAKSSVCLQAIKSGRVGTLWHLHWTHGDYQPNGVWYWNYLLPEETQRGLSDREDLYSPGYLTVKLKPGTTVTLEAKVGLPESPLSDDDFEKARESQKSKIKSQKSKFSDSLVRADFEQRLIDVSRESFSPVRAGFEQRFVDVSRESFAKPVPTTPDSQLPTPDCAEGSRLDASPPPASRLSQLLLKAGEQFIVYRQSVAGATIIAGYPWLEDFSRDALIALPGLTLSTGRYDLAKELLETLGKYCCCGLMPNYLPDGDREPAYHNVDVSLWWIETLGLYLEASQDWDFLATQYPIVQQIYKAFTTGTNHNIQVDAADELVIWNAADAALTWMDVKIDGQPVTPRQGKPIEVNALWYSALCWASLWAERLSRTPGENVERLSNQARRYTQQAHKVKTSLQKFWNPTLGYLYDAIALDDRLNNQIRPNAILALSLRHCAFSETQGQRILQLATRSLLTPYGLRSLAPNDPEYIGNYAGSPHQRDRAAHQGTVWSWLIGAYVRAWQRFYPAQPLPIDWQHLLFHLQHQACLGSISELFDGDLPHTPRGAIAKASAVAELIRLL</sequence>
<dbReference type="PANTHER" id="PTHR10569:SF2">
    <property type="entry name" value="GLYCOGEN DEBRANCHING ENZYME"/>
    <property type="match status" value="1"/>
</dbReference>
<reference evidence="4 5" key="1">
    <citation type="journal article" date="2015" name="Genome Announc.">
        <title>Draft Genome Sequence of the Terrestrial Cyanobacterium Scytonema millei VB511283, Isolated from Eastern India.</title>
        <authorList>
            <person name="Sen D."/>
            <person name="Chandrababunaidu M.M."/>
            <person name="Singh D."/>
            <person name="Sanghi N."/>
            <person name="Ghorai A."/>
            <person name="Mishra G.P."/>
            <person name="Madduluri M."/>
            <person name="Adhikary S.P."/>
            <person name="Tripathy S."/>
        </authorList>
    </citation>
    <scope>NUCLEOTIDE SEQUENCE [LARGE SCALE GENOMIC DNA]</scope>
    <source>
        <strain evidence="4 5">VB511283</strain>
    </source>
</reference>
<dbReference type="EMBL" id="JTJC03000001">
    <property type="protein sequence ID" value="NHC34388.1"/>
    <property type="molecule type" value="Genomic_DNA"/>
</dbReference>
<dbReference type="Pfam" id="PF12439">
    <property type="entry name" value="GDE_N"/>
    <property type="match status" value="1"/>
</dbReference>
<keyword evidence="5" id="KW-1185">Reference proteome</keyword>
<dbReference type="AlphaFoldDB" id="A0A9X5E3T8"/>
<dbReference type="Gene3D" id="1.50.10.10">
    <property type="match status" value="1"/>
</dbReference>
<dbReference type="InterPro" id="IPR024742">
    <property type="entry name" value="Glycogen_debranch_N"/>
</dbReference>
<name>A0A9X5E3T8_9CYAN</name>
<comment type="caution">
    <text evidence="4">The sequence shown here is derived from an EMBL/GenBank/DDBJ whole genome shotgun (WGS) entry which is preliminary data.</text>
</comment>
<evidence type="ECO:0000313" key="5">
    <source>
        <dbReference type="Proteomes" id="UP000031532"/>
    </source>
</evidence>
<dbReference type="InterPro" id="IPR008928">
    <property type="entry name" value="6-hairpin_glycosidase_sf"/>
</dbReference>
<protein>
    <submittedName>
        <fullName evidence="4">Amylo-alpha-1,6-glucosidase</fullName>
    </submittedName>
</protein>
<dbReference type="PROSITE" id="PS51257">
    <property type="entry name" value="PROKAR_LIPOPROTEIN"/>
    <property type="match status" value="1"/>
</dbReference>
<gene>
    <name evidence="4" type="ORF">QH73_0006895</name>
</gene>
<dbReference type="RefSeq" id="WP_039715731.1">
    <property type="nucleotide sequence ID" value="NZ_JTJC03000001.1"/>
</dbReference>
<accession>A0A9X5E3T8</accession>
<evidence type="ECO:0000259" key="2">
    <source>
        <dbReference type="Pfam" id="PF06202"/>
    </source>
</evidence>
<feature type="region of interest" description="Disordered" evidence="1">
    <location>
        <begin position="254"/>
        <end position="273"/>
    </location>
</feature>
<dbReference type="GO" id="GO:0004134">
    <property type="term" value="F:4-alpha-glucanotransferase activity"/>
    <property type="evidence" value="ECO:0007669"/>
    <property type="project" value="InterPro"/>
</dbReference>
<dbReference type="GO" id="GO:0004135">
    <property type="term" value="F:amylo-alpha-1,6-glucosidase activity"/>
    <property type="evidence" value="ECO:0007669"/>
    <property type="project" value="InterPro"/>
</dbReference>
<evidence type="ECO:0000259" key="3">
    <source>
        <dbReference type="Pfam" id="PF12439"/>
    </source>
</evidence>
<organism evidence="4 5">
    <name type="scientific">Scytonema millei VB511283</name>
    <dbReference type="NCBI Taxonomy" id="1245923"/>
    <lineage>
        <taxon>Bacteria</taxon>
        <taxon>Bacillati</taxon>
        <taxon>Cyanobacteriota</taxon>
        <taxon>Cyanophyceae</taxon>
        <taxon>Nostocales</taxon>
        <taxon>Scytonemataceae</taxon>
        <taxon>Scytonema</taxon>
    </lineage>
</organism>
<feature type="domain" description="Glycogen debranching enzyme bacterial and archaeal type N-terminal" evidence="3">
    <location>
        <begin position="7"/>
        <end position="244"/>
    </location>
</feature>
<dbReference type="Proteomes" id="UP000031532">
    <property type="component" value="Unassembled WGS sequence"/>
</dbReference>
<dbReference type="Pfam" id="PF06202">
    <property type="entry name" value="GDE_C"/>
    <property type="match status" value="1"/>
</dbReference>
<dbReference type="SUPFAM" id="SSF48208">
    <property type="entry name" value="Six-hairpin glycosidases"/>
    <property type="match status" value="1"/>
</dbReference>
<proteinExistence type="predicted"/>
<dbReference type="PANTHER" id="PTHR10569">
    <property type="entry name" value="GLYCOGEN DEBRANCHING ENZYME"/>
    <property type="match status" value="1"/>
</dbReference>
<evidence type="ECO:0000256" key="1">
    <source>
        <dbReference type="SAM" id="MobiDB-lite"/>
    </source>
</evidence>
<dbReference type="InterPro" id="IPR012341">
    <property type="entry name" value="6hp_glycosidase-like_sf"/>
</dbReference>
<feature type="domain" description="Glycogen debranching enzyme C-terminal" evidence="2">
    <location>
        <begin position="359"/>
        <end position="730"/>
    </location>
</feature>
<dbReference type="InterPro" id="IPR010401">
    <property type="entry name" value="AGL/Gdb1"/>
</dbReference>
<dbReference type="InterPro" id="IPR032790">
    <property type="entry name" value="GDE_C"/>
</dbReference>